<protein>
    <submittedName>
        <fullName evidence="3">Pilus assembly protein FimV</fullName>
    </submittedName>
</protein>
<sequence length="418" mass="43495">MPVKKPSKVASFALKTLTAAMLSGAVLAPISVNAAGLGKLTVLSSLGQPLRAEIELTSVTPEEASELVAKLASPDAFRAANIDFNPALLSLRFEVEARGTRQFIRVTSTQAINEPFVDMLLELTWTNGRLVREYTFLLDPADLRTAQAPQVAAPVDVRSQRPAAPAPAAAPSAAASAAPVAPRQAERTAPRESASVQDAPAADSYAVKRGDTLGRIAGRLKPADVSLDMMLVALYRANPDAFTGNNMNRLKSGTILSVPDANTVKGTGQGEAHGVVVAHANDFNAYRAKLAGQVAAATPAKEPEAQQSQTGKISAQVQERPTAVTESKDQLKLSKAGDAASKPGKTGAVEDKIAKDRQMADASARVKELEKNVNDLEKLMEVKNKAAANAQAKASVPAAAAAAASPAASRAIGRFADA</sequence>
<accession>A0A6N9HQA8</accession>
<gene>
    <name evidence="3" type="ORF">GTP41_25440</name>
</gene>
<dbReference type="NCBIfam" id="TIGR03505">
    <property type="entry name" value="FimV_core"/>
    <property type="match status" value="1"/>
</dbReference>
<dbReference type="InterPro" id="IPR057840">
    <property type="entry name" value="FimV_N"/>
</dbReference>
<dbReference type="CDD" id="cd00118">
    <property type="entry name" value="LysM"/>
    <property type="match status" value="1"/>
</dbReference>
<dbReference type="InterPro" id="IPR036779">
    <property type="entry name" value="LysM_dom_sf"/>
</dbReference>
<proteinExistence type="predicted"/>
<name>A0A6N9HQA8_9BURK</name>
<dbReference type="InterPro" id="IPR020012">
    <property type="entry name" value="LysM_FimV"/>
</dbReference>
<keyword evidence="4" id="KW-1185">Reference proteome</keyword>
<evidence type="ECO:0000256" key="1">
    <source>
        <dbReference type="SAM" id="MobiDB-lite"/>
    </source>
</evidence>
<feature type="non-terminal residue" evidence="3">
    <location>
        <position position="418"/>
    </location>
</feature>
<feature type="region of interest" description="Disordered" evidence="1">
    <location>
        <begin position="297"/>
        <end position="354"/>
    </location>
</feature>
<dbReference type="Pfam" id="PF25800">
    <property type="entry name" value="FimV_N"/>
    <property type="match status" value="1"/>
</dbReference>
<feature type="domain" description="LysM" evidence="2">
    <location>
        <begin position="203"/>
        <end position="258"/>
    </location>
</feature>
<evidence type="ECO:0000313" key="4">
    <source>
        <dbReference type="Proteomes" id="UP000448575"/>
    </source>
</evidence>
<dbReference type="PROSITE" id="PS51782">
    <property type="entry name" value="LYSM"/>
    <property type="match status" value="1"/>
</dbReference>
<organism evidence="3 4">
    <name type="scientific">Pseudoduganella guangdongensis</name>
    <dbReference type="NCBI Taxonomy" id="2692179"/>
    <lineage>
        <taxon>Bacteria</taxon>
        <taxon>Pseudomonadati</taxon>
        <taxon>Pseudomonadota</taxon>
        <taxon>Betaproteobacteria</taxon>
        <taxon>Burkholderiales</taxon>
        <taxon>Oxalobacteraceae</taxon>
        <taxon>Telluria group</taxon>
        <taxon>Pseudoduganella</taxon>
    </lineage>
</organism>
<dbReference type="Gene3D" id="3.10.350.10">
    <property type="entry name" value="LysM domain"/>
    <property type="match status" value="1"/>
</dbReference>
<dbReference type="Proteomes" id="UP000448575">
    <property type="component" value="Unassembled WGS sequence"/>
</dbReference>
<feature type="compositionally biased region" description="Low complexity" evidence="1">
    <location>
        <begin position="153"/>
        <end position="183"/>
    </location>
</feature>
<evidence type="ECO:0000259" key="2">
    <source>
        <dbReference type="PROSITE" id="PS51782"/>
    </source>
</evidence>
<dbReference type="EMBL" id="WWCJ01000030">
    <property type="protein sequence ID" value="MYN05443.1"/>
    <property type="molecule type" value="Genomic_DNA"/>
</dbReference>
<dbReference type="AlphaFoldDB" id="A0A6N9HQA8"/>
<feature type="region of interest" description="Disordered" evidence="1">
    <location>
        <begin position="153"/>
        <end position="203"/>
    </location>
</feature>
<comment type="caution">
    <text evidence="3">The sequence shown here is derived from an EMBL/GenBank/DDBJ whole genome shotgun (WGS) entry which is preliminary data.</text>
</comment>
<evidence type="ECO:0000313" key="3">
    <source>
        <dbReference type="EMBL" id="MYN05443.1"/>
    </source>
</evidence>
<dbReference type="InterPro" id="IPR018392">
    <property type="entry name" value="LysM"/>
</dbReference>
<reference evidence="3 4" key="1">
    <citation type="submission" date="2019-12" db="EMBL/GenBank/DDBJ databases">
        <title>Novel species isolated from a subtropical stream in China.</title>
        <authorList>
            <person name="Lu H."/>
        </authorList>
    </citation>
    <scope>NUCLEOTIDE SEQUENCE [LARGE SCALE GENOMIC DNA]</scope>
    <source>
        <strain evidence="3 4">DS3</strain>
    </source>
</reference>
<feature type="compositionally biased region" description="Polar residues" evidence="1">
    <location>
        <begin position="305"/>
        <end position="319"/>
    </location>
</feature>